<feature type="region of interest" description="Disordered" evidence="2">
    <location>
        <begin position="936"/>
        <end position="958"/>
    </location>
</feature>
<proteinExistence type="predicted"/>
<dbReference type="GO" id="GO:0004674">
    <property type="term" value="F:protein serine/threonine kinase activity"/>
    <property type="evidence" value="ECO:0007669"/>
    <property type="project" value="UniProtKB-EC"/>
</dbReference>
<evidence type="ECO:0000256" key="3">
    <source>
        <dbReference type="SAM" id="Phobius"/>
    </source>
</evidence>
<keyword evidence="3" id="KW-1133">Transmembrane helix</keyword>
<name>A0A5B9QSG9_9BACT</name>
<keyword evidence="3" id="KW-0472">Membrane</keyword>
<keyword evidence="5" id="KW-0808">Transferase</keyword>
<evidence type="ECO:0000259" key="4">
    <source>
        <dbReference type="PROSITE" id="PS50011"/>
    </source>
</evidence>
<keyword evidence="6" id="KW-1185">Reference proteome</keyword>
<dbReference type="CDD" id="cd14014">
    <property type="entry name" value="STKc_PknB_like"/>
    <property type="match status" value="1"/>
</dbReference>
<dbReference type="KEGG" id="rul:UC8_40370"/>
<organism evidence="5 6">
    <name type="scientific">Roseimaritima ulvae</name>
    <dbReference type="NCBI Taxonomy" id="980254"/>
    <lineage>
        <taxon>Bacteria</taxon>
        <taxon>Pseudomonadati</taxon>
        <taxon>Planctomycetota</taxon>
        <taxon>Planctomycetia</taxon>
        <taxon>Pirellulales</taxon>
        <taxon>Pirellulaceae</taxon>
        <taxon>Roseimaritima</taxon>
    </lineage>
</organism>
<dbReference type="Pfam" id="PF13424">
    <property type="entry name" value="TPR_12"/>
    <property type="match status" value="5"/>
</dbReference>
<feature type="coiled-coil region" evidence="1">
    <location>
        <begin position="1037"/>
        <end position="1064"/>
    </location>
</feature>
<dbReference type="RefSeq" id="WP_068141482.1">
    <property type="nucleotide sequence ID" value="NZ_CP042914.1"/>
</dbReference>
<feature type="domain" description="Protein kinase" evidence="4">
    <location>
        <begin position="110"/>
        <end position="416"/>
    </location>
</feature>
<dbReference type="PANTHER" id="PTHR46082">
    <property type="entry name" value="ATP/GTP-BINDING PROTEIN-RELATED"/>
    <property type="match status" value="1"/>
</dbReference>
<dbReference type="Gene3D" id="1.25.40.10">
    <property type="entry name" value="Tetratricopeptide repeat domain"/>
    <property type="match status" value="4"/>
</dbReference>
<keyword evidence="1" id="KW-0175">Coiled coil</keyword>
<dbReference type="SMART" id="SM00220">
    <property type="entry name" value="S_TKc"/>
    <property type="match status" value="1"/>
</dbReference>
<dbReference type="InterPro" id="IPR053137">
    <property type="entry name" value="NLR-like"/>
</dbReference>
<dbReference type="EC" id="2.7.11.1" evidence="5"/>
<dbReference type="Pfam" id="PF00069">
    <property type="entry name" value="Pkinase"/>
    <property type="match status" value="1"/>
</dbReference>
<feature type="transmembrane region" description="Helical" evidence="3">
    <location>
        <begin position="442"/>
        <end position="464"/>
    </location>
</feature>
<dbReference type="PROSITE" id="PS50011">
    <property type="entry name" value="PROTEIN_KINASE_DOM"/>
    <property type="match status" value="1"/>
</dbReference>
<dbReference type="OrthoDB" id="258731at2"/>
<dbReference type="Proteomes" id="UP000325286">
    <property type="component" value="Chromosome"/>
</dbReference>
<accession>A0A5B9QSG9</accession>
<dbReference type="SUPFAM" id="SSF48452">
    <property type="entry name" value="TPR-like"/>
    <property type="match status" value="5"/>
</dbReference>
<evidence type="ECO:0000313" key="6">
    <source>
        <dbReference type="Proteomes" id="UP000325286"/>
    </source>
</evidence>
<gene>
    <name evidence="5" type="primary">pknD_6</name>
    <name evidence="5" type="ORF">UC8_40370</name>
</gene>
<dbReference type="InterPro" id="IPR011990">
    <property type="entry name" value="TPR-like_helical_dom_sf"/>
</dbReference>
<dbReference type="InterPro" id="IPR008271">
    <property type="entry name" value="Ser/Thr_kinase_AS"/>
</dbReference>
<dbReference type="PANTHER" id="PTHR46082:SF6">
    <property type="entry name" value="AAA+ ATPASE DOMAIN-CONTAINING PROTEIN-RELATED"/>
    <property type="match status" value="1"/>
</dbReference>
<dbReference type="InterPro" id="IPR011009">
    <property type="entry name" value="Kinase-like_dom_sf"/>
</dbReference>
<reference evidence="5 6" key="1">
    <citation type="submission" date="2019-08" db="EMBL/GenBank/DDBJ databases">
        <title>Deep-cultivation of Planctomycetes and their phenomic and genomic characterization uncovers novel biology.</title>
        <authorList>
            <person name="Wiegand S."/>
            <person name="Jogler M."/>
            <person name="Boedeker C."/>
            <person name="Pinto D."/>
            <person name="Vollmers J."/>
            <person name="Rivas-Marin E."/>
            <person name="Kohn T."/>
            <person name="Peeters S.H."/>
            <person name="Heuer A."/>
            <person name="Rast P."/>
            <person name="Oberbeckmann S."/>
            <person name="Bunk B."/>
            <person name="Jeske O."/>
            <person name="Meyerdierks A."/>
            <person name="Storesund J.E."/>
            <person name="Kallscheuer N."/>
            <person name="Luecker S."/>
            <person name="Lage O.M."/>
            <person name="Pohl T."/>
            <person name="Merkel B.J."/>
            <person name="Hornburger P."/>
            <person name="Mueller R.-W."/>
            <person name="Bruemmer F."/>
            <person name="Labrenz M."/>
            <person name="Spormann A.M."/>
            <person name="Op den Camp H."/>
            <person name="Overmann J."/>
            <person name="Amann R."/>
            <person name="Jetten M.S.M."/>
            <person name="Mascher T."/>
            <person name="Medema M.H."/>
            <person name="Devos D.P."/>
            <person name="Kaster A.-K."/>
            <person name="Ovreas L."/>
            <person name="Rohde M."/>
            <person name="Galperin M.Y."/>
            <person name="Jogler C."/>
        </authorList>
    </citation>
    <scope>NUCLEOTIDE SEQUENCE [LARGE SCALE GENOMIC DNA]</scope>
    <source>
        <strain evidence="5 6">UC8</strain>
    </source>
</reference>
<dbReference type="SMART" id="SM00028">
    <property type="entry name" value="TPR"/>
    <property type="match status" value="8"/>
</dbReference>
<dbReference type="InterPro" id="IPR019734">
    <property type="entry name" value="TPR_rpt"/>
</dbReference>
<keyword evidence="5" id="KW-0418">Kinase</keyword>
<dbReference type="Pfam" id="PF13374">
    <property type="entry name" value="TPR_10"/>
    <property type="match status" value="1"/>
</dbReference>
<dbReference type="SUPFAM" id="SSF56112">
    <property type="entry name" value="Protein kinase-like (PK-like)"/>
    <property type="match status" value="1"/>
</dbReference>
<evidence type="ECO:0000313" key="5">
    <source>
        <dbReference type="EMBL" id="QEG42008.1"/>
    </source>
</evidence>
<protein>
    <submittedName>
        <fullName evidence="5">Serine/threonine-protein kinase PknD</fullName>
        <ecNumber evidence="5">2.7.11.1</ecNumber>
    </submittedName>
</protein>
<sequence>MSNASPLSLLTGLLTRQLGVPVTEDWRAAIAQWLDDPSQSLQSRLRDRQLIDEPTERMLASLVDRSTGDNPDADPDNAAQVDSDATRYLTDPQNQRIVIPDTSSEATGRYHKLRDHAQGGLGQVFVAIDDELNRQVALKQIQQRFAGDPDARQRFLLEAEITGGLEHPGVVPVYGLGVYEDGQPYYAMRFIRGESLEQAIRDFHARYPASQTTSATAPARMLELRKLLGRMIDVCQAIAYAHSRGVLHRDIKPDNVMLGKFGETLVVDWGLAKVADQEEIASSPSDEPRLMPASGSGAAPTRMGSVIGTPAFMSPEQAAGRLQDLDARSEVYSLGASLYCLLVGKPPLESRDQQGQPLPMTELLQRVQSGRFTPPRSVDPSVPKPLAAICQRAMETAPESRYADPLELAEDLERWMADEPVAAYRETWLERFRRWVKRHQSWAAAIASVVALSIVGLSVFLVVLRGKNSELRRAEARAREEAAIATSVTEFLNEDLLAQASPADHPNPRLEVRTLFHRAAASLDDQFQDQPLVKASLLNTIGVAQKYLGQLDNSETALTAAYQLRTQVLGKQHPDTLATQSDLASLHADRGRYQQARALLETTLESETKLLGETHENVLATQVALANLYLTIGEYDRAEQAVERLLTATTELRGADHPDTLECLSLKVRLLNEQGRLASARDLARDLADRTQQLLGEDHLVTLYAKTALAQRLFNADLPDQAWPIYVQVLESLKRVLGERHPYVWAVRSDMAMIEAEQSDPLQALTTLREIAADERDLLGPNHRESILSQTNVAIVLAALNRHDEAIELYRQGLDAAAEALGTHSSVADQLRVLLATSLYAEGDVEAAEPLLTAVLEPSGDTPQGGSSRLLILEAHGILALLRQQQGRLEEAIEHLQTARHGYLQAGLSRTQAAIDVNRLLLAVWVAVESSEQMDAAETNRTQTVFHPPSGRGERQRGEGEVLPSQACPQAEALLEQIREQLGDADTVTIAARIGLADAYLTAGYQDPAMPHVQAADAWFDSLDSPDPLALQQMAALADTFRQLQQLDRAIEVLQQTVDGQTKRLGAQHAQTVLSMHDLAYTLGEAGRYQEAEHLYEVVVRRRTEIFGADGEYTLLSLENLAQLQIEMGNTAGAIDSLNQLYEARKSLADDDPDKIEILFHLAELNRSAENYQQAAEYYEATIKGRVASLGEQHPDTLYAMHQWAYVCDYAGDQDEAVELYKRVVQGRSDTLGRAHPHTLLSLSNWAYIEAFRGNFQAAAERYEDWLNRVVEAEGADSPATLEPRYQWAGMMYLLGDYALAAKLMKQNVDLQRAAITDEADEATRLEFAGMLVVLGDSESHAGQHTAAGEHAREGLKLLEALQPDASLRFRAMSIVGASRAMADEFAEAEPMLLAAYEGLTNQAYDMQRARRLRLRVDTVNRLIELFSRAGNDAAVEAWRRTFEELDK</sequence>
<dbReference type="PROSITE" id="PS00108">
    <property type="entry name" value="PROTEIN_KINASE_ST"/>
    <property type="match status" value="1"/>
</dbReference>
<dbReference type="Gene3D" id="3.30.200.20">
    <property type="entry name" value="Phosphorylase Kinase, domain 1"/>
    <property type="match status" value="1"/>
</dbReference>
<evidence type="ECO:0000256" key="1">
    <source>
        <dbReference type="SAM" id="Coils"/>
    </source>
</evidence>
<dbReference type="GO" id="GO:0005524">
    <property type="term" value="F:ATP binding"/>
    <property type="evidence" value="ECO:0007669"/>
    <property type="project" value="InterPro"/>
</dbReference>
<keyword evidence="3" id="KW-0812">Transmembrane</keyword>
<dbReference type="EMBL" id="CP042914">
    <property type="protein sequence ID" value="QEG42008.1"/>
    <property type="molecule type" value="Genomic_DNA"/>
</dbReference>
<dbReference type="Pfam" id="PF13432">
    <property type="entry name" value="TPR_16"/>
    <property type="match status" value="1"/>
</dbReference>
<evidence type="ECO:0000256" key="2">
    <source>
        <dbReference type="SAM" id="MobiDB-lite"/>
    </source>
</evidence>
<dbReference type="InterPro" id="IPR000719">
    <property type="entry name" value="Prot_kinase_dom"/>
</dbReference>
<feature type="region of interest" description="Disordered" evidence="2">
    <location>
        <begin position="280"/>
        <end position="300"/>
    </location>
</feature>
<dbReference type="Gene3D" id="1.10.510.10">
    <property type="entry name" value="Transferase(Phosphotransferase) domain 1"/>
    <property type="match status" value="1"/>
</dbReference>